<gene>
    <name evidence="6" type="ORF">Cadr_000025964</name>
</gene>
<evidence type="ECO:0000313" key="6">
    <source>
        <dbReference type="EMBL" id="KAB1257120.1"/>
    </source>
</evidence>
<dbReference type="InterPro" id="IPR015500">
    <property type="entry name" value="Peptidase_S8_subtilisin-rel"/>
</dbReference>
<evidence type="ECO:0000256" key="4">
    <source>
        <dbReference type="PROSITE-ProRule" id="PRU01240"/>
    </source>
</evidence>
<dbReference type="PANTHER" id="PTHR42884">
    <property type="entry name" value="PROPROTEIN CONVERTASE SUBTILISIN/KEXIN-RELATED"/>
    <property type="match status" value="1"/>
</dbReference>
<proteinExistence type="inferred from homology"/>
<dbReference type="Proteomes" id="UP000299084">
    <property type="component" value="Unassembled WGS sequence"/>
</dbReference>
<dbReference type="GO" id="GO:0016020">
    <property type="term" value="C:membrane"/>
    <property type="evidence" value="ECO:0007669"/>
    <property type="project" value="TreeGrafter"/>
</dbReference>
<dbReference type="PROSITE" id="PS51892">
    <property type="entry name" value="SUBTILASE"/>
    <property type="match status" value="1"/>
</dbReference>
<name>A0A5N4CEE0_CAMDR</name>
<dbReference type="Gene3D" id="3.40.50.200">
    <property type="entry name" value="Peptidase S8/S53 domain"/>
    <property type="match status" value="1"/>
</dbReference>
<keyword evidence="2" id="KW-0378">Hydrolase</keyword>
<dbReference type="InterPro" id="IPR023827">
    <property type="entry name" value="Peptidase_S8_Asp-AS"/>
</dbReference>
<dbReference type="GO" id="GO:0005615">
    <property type="term" value="C:extracellular space"/>
    <property type="evidence" value="ECO:0007669"/>
    <property type="project" value="TreeGrafter"/>
</dbReference>
<accession>A0A5N4CEE0</accession>
<evidence type="ECO:0000256" key="1">
    <source>
        <dbReference type="ARBA" id="ARBA00022670"/>
    </source>
</evidence>
<dbReference type="EMBL" id="JWIN03000027">
    <property type="protein sequence ID" value="KAB1257120.1"/>
    <property type="molecule type" value="Genomic_DNA"/>
</dbReference>
<evidence type="ECO:0000259" key="5">
    <source>
        <dbReference type="Pfam" id="PF00082"/>
    </source>
</evidence>
<dbReference type="Pfam" id="PF00082">
    <property type="entry name" value="Peptidase_S8"/>
    <property type="match status" value="1"/>
</dbReference>
<evidence type="ECO:0000313" key="7">
    <source>
        <dbReference type="Proteomes" id="UP000299084"/>
    </source>
</evidence>
<organism evidence="6 7">
    <name type="scientific">Camelus dromedarius</name>
    <name type="common">Dromedary</name>
    <name type="synonym">Arabian camel</name>
    <dbReference type="NCBI Taxonomy" id="9838"/>
    <lineage>
        <taxon>Eukaryota</taxon>
        <taxon>Metazoa</taxon>
        <taxon>Chordata</taxon>
        <taxon>Craniata</taxon>
        <taxon>Vertebrata</taxon>
        <taxon>Euteleostomi</taxon>
        <taxon>Mammalia</taxon>
        <taxon>Eutheria</taxon>
        <taxon>Laurasiatheria</taxon>
        <taxon>Artiodactyla</taxon>
        <taxon>Tylopoda</taxon>
        <taxon>Camelidae</taxon>
        <taxon>Camelus</taxon>
    </lineage>
</organism>
<feature type="non-terminal residue" evidence="6">
    <location>
        <position position="191"/>
    </location>
</feature>
<dbReference type="GO" id="GO:0004252">
    <property type="term" value="F:serine-type endopeptidase activity"/>
    <property type="evidence" value="ECO:0007669"/>
    <property type="project" value="InterPro"/>
</dbReference>
<dbReference type="AlphaFoldDB" id="A0A5N4CEE0"/>
<reference evidence="6 7" key="1">
    <citation type="journal article" date="2019" name="Mol. Ecol. Resour.">
        <title>Improving Illumina assemblies with Hi-C and long reads: an example with the North African dromedary.</title>
        <authorList>
            <person name="Elbers J.P."/>
            <person name="Rogers M.F."/>
            <person name="Perelman P.L."/>
            <person name="Proskuryakova A.A."/>
            <person name="Serdyukova N.A."/>
            <person name="Johnson W.E."/>
            <person name="Horin P."/>
            <person name="Corander J."/>
            <person name="Murphy D."/>
            <person name="Burger P.A."/>
        </authorList>
    </citation>
    <scope>NUCLEOTIDE SEQUENCE [LARGE SCALE GENOMIC DNA]</scope>
    <source>
        <strain evidence="6">Drom800</strain>
        <tissue evidence="6">Blood</tissue>
    </source>
</reference>
<evidence type="ECO:0000256" key="3">
    <source>
        <dbReference type="ARBA" id="ARBA00022825"/>
    </source>
</evidence>
<dbReference type="PRINTS" id="PR00723">
    <property type="entry name" value="SUBTILISIN"/>
</dbReference>
<feature type="domain" description="Peptidase S8/S53" evidence="5">
    <location>
        <begin position="90"/>
        <end position="169"/>
    </location>
</feature>
<keyword evidence="1" id="KW-0645">Protease</keyword>
<dbReference type="PROSITE" id="PS00137">
    <property type="entry name" value="SUBTILASE_HIS"/>
    <property type="match status" value="1"/>
</dbReference>
<dbReference type="PANTHER" id="PTHR42884:SF8">
    <property type="entry name" value="PROPROTEIN CONVERTASE SUBTILISIN_KEXIN TYPE 6"/>
    <property type="match status" value="1"/>
</dbReference>
<sequence>VTAFLPWQVKWLQQQEVKRRVKRQVRSDPQALYFNDPIWSNMWYMVCPSVSGVSLLGPSCLLCLQHCGDKNSRCRSEMNVQAAWKRGYTGKNVVVTILDDGIERNHPDLAPNYDSYASYDVNGNDYDPSPRYDASNENKHGTRCAGEVAASANNSYCIVGVAYNAKIGGKVQEHAAGSFGLGRGSRKHPSL</sequence>
<keyword evidence="3" id="KW-0720">Serine protease</keyword>
<evidence type="ECO:0000256" key="2">
    <source>
        <dbReference type="ARBA" id="ARBA00022801"/>
    </source>
</evidence>
<dbReference type="PROSITE" id="PS00136">
    <property type="entry name" value="SUBTILASE_ASP"/>
    <property type="match status" value="1"/>
</dbReference>
<dbReference type="GO" id="GO:0009986">
    <property type="term" value="C:cell surface"/>
    <property type="evidence" value="ECO:0007669"/>
    <property type="project" value="TreeGrafter"/>
</dbReference>
<feature type="non-terminal residue" evidence="6">
    <location>
        <position position="1"/>
    </location>
</feature>
<comment type="caution">
    <text evidence="4">Lacks conserved residue(s) required for the propagation of feature annotation.</text>
</comment>
<comment type="similarity">
    <text evidence="4">Belongs to the peptidase S8 family.</text>
</comment>
<dbReference type="STRING" id="9838.ENSCDRP00005025773"/>
<keyword evidence="7" id="KW-1185">Reference proteome</keyword>
<dbReference type="InterPro" id="IPR000209">
    <property type="entry name" value="Peptidase_S8/S53_dom"/>
</dbReference>
<dbReference type="SUPFAM" id="SSF52743">
    <property type="entry name" value="Subtilisin-like"/>
    <property type="match status" value="1"/>
</dbReference>
<dbReference type="InterPro" id="IPR036852">
    <property type="entry name" value="Peptidase_S8/S53_dom_sf"/>
</dbReference>
<protein>
    <submittedName>
        <fullName evidence="6">Proprotein convertase subtilisin/kexin type 6</fullName>
    </submittedName>
</protein>
<dbReference type="InterPro" id="IPR022398">
    <property type="entry name" value="Peptidase_S8_His-AS"/>
</dbReference>
<dbReference type="GO" id="GO:0016486">
    <property type="term" value="P:peptide hormone processing"/>
    <property type="evidence" value="ECO:0007669"/>
    <property type="project" value="TreeGrafter"/>
</dbReference>
<comment type="caution">
    <text evidence="6">The sequence shown here is derived from an EMBL/GenBank/DDBJ whole genome shotgun (WGS) entry which is preliminary data.</text>
</comment>